<dbReference type="Pfam" id="PF04205">
    <property type="entry name" value="FMN_bind"/>
    <property type="match status" value="1"/>
</dbReference>
<evidence type="ECO:0000313" key="4">
    <source>
        <dbReference type="EMBL" id="KRL33935.1"/>
    </source>
</evidence>
<evidence type="ECO:0000259" key="3">
    <source>
        <dbReference type="SMART" id="SM00900"/>
    </source>
</evidence>
<dbReference type="Gene3D" id="3.90.1010.20">
    <property type="match status" value="1"/>
</dbReference>
<feature type="domain" description="FMN-binding" evidence="3">
    <location>
        <begin position="77"/>
        <end position="154"/>
    </location>
</feature>
<dbReference type="PATRIC" id="fig|1423812.3.peg.1923"/>
<evidence type="ECO:0000313" key="5">
    <source>
        <dbReference type="Proteomes" id="UP000051155"/>
    </source>
</evidence>
<dbReference type="GO" id="GO:0010181">
    <property type="term" value="F:FMN binding"/>
    <property type="evidence" value="ECO:0007669"/>
    <property type="project" value="InterPro"/>
</dbReference>
<gene>
    <name evidence="4" type="ORF">FD20_GL001807</name>
</gene>
<accession>A0A0R1PP14</accession>
<comment type="caution">
    <text evidence="4">The sequence shown here is derived from an EMBL/GenBank/DDBJ whole genome shotgun (WGS) entry which is preliminary data.</text>
</comment>
<organism evidence="4 5">
    <name type="scientific">Liquorilactobacillus uvarum DSM 19971</name>
    <dbReference type="NCBI Taxonomy" id="1423812"/>
    <lineage>
        <taxon>Bacteria</taxon>
        <taxon>Bacillati</taxon>
        <taxon>Bacillota</taxon>
        <taxon>Bacilli</taxon>
        <taxon>Lactobacillales</taxon>
        <taxon>Lactobacillaceae</taxon>
        <taxon>Liquorilactobacillus</taxon>
    </lineage>
</organism>
<feature type="transmembrane region" description="Helical" evidence="2">
    <location>
        <begin position="12"/>
        <end position="31"/>
    </location>
</feature>
<dbReference type="GO" id="GO:0016020">
    <property type="term" value="C:membrane"/>
    <property type="evidence" value="ECO:0007669"/>
    <property type="project" value="InterPro"/>
</dbReference>
<name>A0A0R1PP14_9LACO</name>
<sequence>MRRKDVQKNNRIFLSIAIAIAMILDGYFVFFKQSNNSTKSVSVTSSTSSNSSSGNNASVKKQKYKNGTYLGQSSQTSWGPVQIKIKIIRGNIKQITVLKFPDTHGHSIDINRQVLPIYKKETLKNQSSSIQQVSGATETWKGFTASLQSALNQAR</sequence>
<dbReference type="OrthoDB" id="8099475at2"/>
<keyword evidence="5" id="KW-1185">Reference proteome</keyword>
<feature type="region of interest" description="Disordered" evidence="1">
    <location>
        <begin position="41"/>
        <end position="60"/>
    </location>
</feature>
<dbReference type="SMART" id="SM00900">
    <property type="entry name" value="FMN_bind"/>
    <property type="match status" value="1"/>
</dbReference>
<evidence type="ECO:0000256" key="2">
    <source>
        <dbReference type="SAM" id="Phobius"/>
    </source>
</evidence>
<dbReference type="AlphaFoldDB" id="A0A0R1PP14"/>
<dbReference type="RefSeq" id="WP_057738661.1">
    <property type="nucleotide sequence ID" value="NZ_AZEG01000043.1"/>
</dbReference>
<evidence type="ECO:0000256" key="1">
    <source>
        <dbReference type="SAM" id="MobiDB-lite"/>
    </source>
</evidence>
<feature type="compositionally biased region" description="Low complexity" evidence="1">
    <location>
        <begin position="41"/>
        <end position="59"/>
    </location>
</feature>
<protein>
    <recommendedName>
        <fullName evidence="3">FMN-binding domain-containing protein</fullName>
    </recommendedName>
</protein>
<dbReference type="STRING" id="1423812.FD20_GL001807"/>
<keyword evidence="2" id="KW-0472">Membrane</keyword>
<reference evidence="4 5" key="1">
    <citation type="journal article" date="2015" name="Genome Announc.">
        <title>Expanding the biotechnology potential of lactobacilli through comparative genomics of 213 strains and associated genera.</title>
        <authorList>
            <person name="Sun Z."/>
            <person name="Harris H.M."/>
            <person name="McCann A."/>
            <person name="Guo C."/>
            <person name="Argimon S."/>
            <person name="Zhang W."/>
            <person name="Yang X."/>
            <person name="Jeffery I.B."/>
            <person name="Cooney J.C."/>
            <person name="Kagawa T.F."/>
            <person name="Liu W."/>
            <person name="Song Y."/>
            <person name="Salvetti E."/>
            <person name="Wrobel A."/>
            <person name="Rasinkangas P."/>
            <person name="Parkhill J."/>
            <person name="Rea M.C."/>
            <person name="O'Sullivan O."/>
            <person name="Ritari J."/>
            <person name="Douillard F.P."/>
            <person name="Paul Ross R."/>
            <person name="Yang R."/>
            <person name="Briner A.E."/>
            <person name="Felis G.E."/>
            <person name="de Vos W.M."/>
            <person name="Barrangou R."/>
            <person name="Klaenhammer T.R."/>
            <person name="Caufield P.W."/>
            <person name="Cui Y."/>
            <person name="Zhang H."/>
            <person name="O'Toole P.W."/>
        </authorList>
    </citation>
    <scope>NUCLEOTIDE SEQUENCE [LARGE SCALE GENOMIC DNA]</scope>
    <source>
        <strain evidence="4 5">DSM 19971</strain>
    </source>
</reference>
<keyword evidence="2" id="KW-0812">Transmembrane</keyword>
<dbReference type="EMBL" id="AZEG01000043">
    <property type="protein sequence ID" value="KRL33935.1"/>
    <property type="molecule type" value="Genomic_DNA"/>
</dbReference>
<dbReference type="InterPro" id="IPR007329">
    <property type="entry name" value="FMN-bd"/>
</dbReference>
<keyword evidence="2" id="KW-1133">Transmembrane helix</keyword>
<proteinExistence type="predicted"/>
<dbReference type="Proteomes" id="UP000051155">
    <property type="component" value="Unassembled WGS sequence"/>
</dbReference>